<feature type="domain" description="Carboxylesterase type B" evidence="1">
    <location>
        <begin position="314"/>
        <end position="557"/>
    </location>
</feature>
<organism evidence="2 3">
    <name type="scientific">Jimgerdemannia flammicorona</name>
    <dbReference type="NCBI Taxonomy" id="994334"/>
    <lineage>
        <taxon>Eukaryota</taxon>
        <taxon>Fungi</taxon>
        <taxon>Fungi incertae sedis</taxon>
        <taxon>Mucoromycota</taxon>
        <taxon>Mucoromycotina</taxon>
        <taxon>Endogonomycetes</taxon>
        <taxon>Endogonales</taxon>
        <taxon>Endogonaceae</taxon>
        <taxon>Jimgerdemannia</taxon>
    </lineage>
</organism>
<gene>
    <name evidence="2" type="ORF">BC938DRAFT_472151</name>
</gene>
<sequence length="609" mass="68338">MSISESTIWGAILQKKPCLPTPAEYRIFDCRLVVTPRKYSNTPTFEMFTTVQIPPFGTLRGNVTTTGVRQFLNIPYARIPKRWRAPEKLTAADAWQGERDATRFGFVWVFFPPYQYAENRIMLEITIHPSCNSPQCPQPPGLLIAGPYASNPDSNEMNCLNLNIYAPERKNAEANRLFPVMVWIHGGSFKDGTANCSLYDSTNFIEHALSVSRPVVVVTVNYRLNVFGFMGSRDIEDEMRKDPSVKADETSIGNWGLLDQKIAFEWVKDNINQFGGDPDQITAFGESAGGGTSHLFIYSTLLTLLTPHHLSPPASLHYHLINPAHHGLFRRVIMQSGVASIAAAQPLAVHHMKFDALCSHFGIPATAEDRVQRLRDVPSDQIISALAEFRFSPTIDGVVVPADVRVLWRQEGAWDPKVEAVMIGDTKDEGTVLSVRFQLTTLPRVMAMVDFLVPASLQPRFRILYSTPTTDAEAKQLMDHLFYDAIFHSPMRNLLAHLSATRPGLELHYYHFRHALDATAALGLGVHHQIELPFLFLRRDSLTEKELRVAERMVECWGGTEGKAIVFGEDGEVRLEREVPREENEKAVFWADVEKESARIAGEAAKAKI</sequence>
<evidence type="ECO:0000259" key="1">
    <source>
        <dbReference type="Pfam" id="PF00135"/>
    </source>
</evidence>
<dbReference type="SUPFAM" id="SSF53474">
    <property type="entry name" value="alpha/beta-Hydrolases"/>
    <property type="match status" value="1"/>
</dbReference>
<proteinExistence type="predicted"/>
<feature type="domain" description="Carboxylesterase type B" evidence="1">
    <location>
        <begin position="51"/>
        <end position="300"/>
    </location>
</feature>
<dbReference type="Proteomes" id="UP000274822">
    <property type="component" value="Unassembled WGS sequence"/>
</dbReference>
<dbReference type="Pfam" id="PF00135">
    <property type="entry name" value="COesterase"/>
    <property type="match status" value="2"/>
</dbReference>
<reference evidence="2 3" key="1">
    <citation type="journal article" date="2018" name="New Phytol.">
        <title>Phylogenomics of Endogonaceae and evolution of mycorrhizas within Mucoromycota.</title>
        <authorList>
            <person name="Chang Y."/>
            <person name="Desiro A."/>
            <person name="Na H."/>
            <person name="Sandor L."/>
            <person name="Lipzen A."/>
            <person name="Clum A."/>
            <person name="Barry K."/>
            <person name="Grigoriev I.V."/>
            <person name="Martin F.M."/>
            <person name="Stajich J.E."/>
            <person name="Smith M.E."/>
            <person name="Bonito G."/>
            <person name="Spatafora J.W."/>
        </authorList>
    </citation>
    <scope>NUCLEOTIDE SEQUENCE [LARGE SCALE GENOMIC DNA]</scope>
    <source>
        <strain evidence="2 3">AD002</strain>
    </source>
</reference>
<dbReference type="InterPro" id="IPR002018">
    <property type="entry name" value="CarbesteraseB"/>
</dbReference>
<protein>
    <submittedName>
        <fullName evidence="2">Alpha/Beta hydrolase protein</fullName>
    </submittedName>
</protein>
<dbReference type="InterPro" id="IPR050309">
    <property type="entry name" value="Type-B_Carboxylest/Lipase"/>
</dbReference>
<keyword evidence="3" id="KW-1185">Reference proteome</keyword>
<dbReference type="PANTHER" id="PTHR11559">
    <property type="entry name" value="CARBOXYLESTERASE"/>
    <property type="match status" value="1"/>
</dbReference>
<dbReference type="Gene3D" id="3.40.50.1820">
    <property type="entry name" value="alpha/beta hydrolase"/>
    <property type="match status" value="1"/>
</dbReference>
<keyword evidence="2" id="KW-0378">Hydrolase</keyword>
<accession>A0A433QU38</accession>
<evidence type="ECO:0000313" key="2">
    <source>
        <dbReference type="EMBL" id="RUS33304.1"/>
    </source>
</evidence>
<dbReference type="AlphaFoldDB" id="A0A433QU38"/>
<comment type="caution">
    <text evidence="2">The sequence shown here is derived from an EMBL/GenBank/DDBJ whole genome shotgun (WGS) entry which is preliminary data.</text>
</comment>
<evidence type="ECO:0000313" key="3">
    <source>
        <dbReference type="Proteomes" id="UP000274822"/>
    </source>
</evidence>
<name>A0A433QU38_9FUNG</name>
<dbReference type="GO" id="GO:0016787">
    <property type="term" value="F:hydrolase activity"/>
    <property type="evidence" value="ECO:0007669"/>
    <property type="project" value="UniProtKB-KW"/>
</dbReference>
<dbReference type="EMBL" id="RBNJ01001295">
    <property type="protein sequence ID" value="RUS33304.1"/>
    <property type="molecule type" value="Genomic_DNA"/>
</dbReference>
<dbReference type="InterPro" id="IPR029058">
    <property type="entry name" value="AB_hydrolase_fold"/>
</dbReference>